<dbReference type="SMART" id="SM00020">
    <property type="entry name" value="Tryp_SPc"/>
    <property type="match status" value="1"/>
</dbReference>
<dbReference type="PROSITE" id="PS00135">
    <property type="entry name" value="TRYPSIN_SER"/>
    <property type="match status" value="1"/>
</dbReference>
<dbReference type="InterPro" id="IPR009003">
    <property type="entry name" value="Peptidase_S1_PA"/>
</dbReference>
<evidence type="ECO:0000259" key="5">
    <source>
        <dbReference type="PROSITE" id="PS50240"/>
    </source>
</evidence>
<feature type="chain" id="PRO_5002822251" description="Peptidase S1 domain-containing protein" evidence="4">
    <location>
        <begin position="25"/>
        <end position="323"/>
    </location>
</feature>
<dbReference type="Pfam" id="PF00089">
    <property type="entry name" value="Trypsin"/>
    <property type="match status" value="1"/>
</dbReference>
<dbReference type="HOGENOM" id="CLU_006842_0_3_1"/>
<keyword evidence="3" id="KW-0720">Serine protease</keyword>
<feature type="signal peptide" evidence="4">
    <location>
        <begin position="1"/>
        <end position="24"/>
    </location>
</feature>
<feature type="domain" description="Peptidase S1" evidence="5">
    <location>
        <begin position="73"/>
        <end position="316"/>
    </location>
</feature>
<protein>
    <recommendedName>
        <fullName evidence="5">Peptidase S1 domain-containing protein</fullName>
    </recommendedName>
</protein>
<evidence type="ECO:0000313" key="7">
    <source>
        <dbReference type="Proteomes" id="UP000002282"/>
    </source>
</evidence>
<dbReference type="EMBL" id="CM000160">
    <property type="protein sequence ID" value="EDW98351.1"/>
    <property type="molecule type" value="Genomic_DNA"/>
</dbReference>
<organism evidence="6 7">
    <name type="scientific">Drosophila yakuba</name>
    <name type="common">Fruit fly</name>
    <dbReference type="NCBI Taxonomy" id="7245"/>
    <lineage>
        <taxon>Eukaryota</taxon>
        <taxon>Metazoa</taxon>
        <taxon>Ecdysozoa</taxon>
        <taxon>Arthropoda</taxon>
        <taxon>Hexapoda</taxon>
        <taxon>Insecta</taxon>
        <taxon>Pterygota</taxon>
        <taxon>Neoptera</taxon>
        <taxon>Endopterygota</taxon>
        <taxon>Diptera</taxon>
        <taxon>Brachycera</taxon>
        <taxon>Muscomorpha</taxon>
        <taxon>Ephydroidea</taxon>
        <taxon>Drosophilidae</taxon>
        <taxon>Drosophila</taxon>
        <taxon>Sophophora</taxon>
    </lineage>
</organism>
<keyword evidence="3 6" id="KW-0378">Hydrolase</keyword>
<dbReference type="InterPro" id="IPR051487">
    <property type="entry name" value="Ser/Thr_Proteases_Immune/Dev"/>
</dbReference>
<dbReference type="CDD" id="cd00190">
    <property type="entry name" value="Tryp_SPc"/>
    <property type="match status" value="1"/>
</dbReference>
<evidence type="ECO:0000256" key="3">
    <source>
        <dbReference type="RuleBase" id="RU363034"/>
    </source>
</evidence>
<dbReference type="PROSITE" id="PS50240">
    <property type="entry name" value="TRYPSIN_DOM"/>
    <property type="match status" value="1"/>
</dbReference>
<dbReference type="AlphaFoldDB" id="B4PQ82"/>
<proteinExistence type="inferred from homology"/>
<dbReference type="InterPro" id="IPR043504">
    <property type="entry name" value="Peptidase_S1_PA_chymotrypsin"/>
</dbReference>
<gene>
    <name evidence="6" type="primary">Dyak\GE23826</name>
    <name evidence="6" type="synonym">dyak_GLEANR_7579</name>
    <name evidence="6" type="synonym">GE23826</name>
    <name evidence="6" type="ORF">Dyak_GE23826</name>
</gene>
<dbReference type="Gene3D" id="2.40.10.10">
    <property type="entry name" value="Trypsin-like serine proteases"/>
    <property type="match status" value="2"/>
</dbReference>
<dbReference type="KEGG" id="dya:Dyak_GE23826"/>
<comment type="similarity">
    <text evidence="2">Belongs to the peptidase S1 family. CLIP subfamily.</text>
</comment>
<evidence type="ECO:0000313" key="6">
    <source>
        <dbReference type="EMBL" id="EDW98351.1"/>
    </source>
</evidence>
<dbReference type="eggNOG" id="KOG3627">
    <property type="taxonomic scope" value="Eukaryota"/>
</dbReference>
<dbReference type="PROSITE" id="PS00134">
    <property type="entry name" value="TRYPSIN_HIS"/>
    <property type="match status" value="1"/>
</dbReference>
<keyword evidence="1" id="KW-1015">Disulfide bond</keyword>
<dbReference type="GO" id="GO:0006508">
    <property type="term" value="P:proteolysis"/>
    <property type="evidence" value="ECO:0007669"/>
    <property type="project" value="UniProtKB-KW"/>
</dbReference>
<dbReference type="Proteomes" id="UP000002282">
    <property type="component" value="Chromosome 3R"/>
</dbReference>
<dbReference type="OMA" id="NFIAIGW"/>
<dbReference type="PRINTS" id="PR00722">
    <property type="entry name" value="CHYMOTRYPSIN"/>
</dbReference>
<dbReference type="OrthoDB" id="6339452at2759"/>
<dbReference type="MEROPS" id="S01.B25"/>
<keyword evidence="7" id="KW-1185">Reference proteome</keyword>
<accession>B4PQ82</accession>
<dbReference type="PhylomeDB" id="B4PQ82"/>
<dbReference type="GO" id="GO:0004252">
    <property type="term" value="F:serine-type endopeptidase activity"/>
    <property type="evidence" value="ECO:0007669"/>
    <property type="project" value="InterPro"/>
</dbReference>
<dbReference type="InterPro" id="IPR018114">
    <property type="entry name" value="TRYPSIN_HIS"/>
</dbReference>
<dbReference type="PANTHER" id="PTHR24256">
    <property type="entry name" value="TRYPTASE-RELATED"/>
    <property type="match status" value="1"/>
</dbReference>
<evidence type="ECO:0000256" key="2">
    <source>
        <dbReference type="ARBA" id="ARBA00024195"/>
    </source>
</evidence>
<dbReference type="InterPro" id="IPR033116">
    <property type="entry name" value="TRYPSIN_SER"/>
</dbReference>
<keyword evidence="3" id="KW-0645">Protease</keyword>
<name>B4PQ82_DROYA</name>
<sequence length="323" mass="35958">MAMQSLELILLLVCSLSSSSLVHGQNPDAAVQLACNKFKQIVFEERVAISFFFTDAPINYETVDSCHGSRPLIVDGTPAEPKEFPFAARLGHRMANNEIKWFCGGTLISNRLVLTAAHCFYSEHGEVNVVRLGDLEFDTDTDDAEPEDFGVLALKAHPGFENPKLYNDIGIVQLDREVKFNRYKHPACLPFDDGEQHESFIAIGWGQKKFAQKESKKLLKVQLQGYKDRCVSSVDVNDELPDGYEPKSQLCIGSRDNKDTCNGDSGGPVLAYHKDLACMYHVMGITSAGITCSSPDLPSPYTRVHYFLNWIKGELAKQTQRST</sequence>
<dbReference type="FunFam" id="2.40.10.10:FF:000157">
    <property type="entry name" value="GH18608p"/>
    <property type="match status" value="1"/>
</dbReference>
<reference evidence="6 7" key="2">
    <citation type="journal article" date="2007" name="PLoS Biol.">
        <title>Principles of genome evolution in the Drosophila melanogaster species group.</title>
        <authorList>
            <person name="Ranz J.M."/>
            <person name="Maurin D."/>
            <person name="Chan Y.S."/>
            <person name="von Grotthuss M."/>
            <person name="Hillier L.W."/>
            <person name="Roote J."/>
            <person name="Ashburner M."/>
            <person name="Bergman C.M."/>
        </authorList>
    </citation>
    <scope>NUCLEOTIDE SEQUENCE [LARGE SCALE GENOMIC DNA]</scope>
    <source>
        <strain evidence="7">Tai18E2 / Tucson 14021-0261.01</strain>
    </source>
</reference>
<evidence type="ECO:0000256" key="1">
    <source>
        <dbReference type="ARBA" id="ARBA00023157"/>
    </source>
</evidence>
<dbReference type="InterPro" id="IPR001314">
    <property type="entry name" value="Peptidase_S1A"/>
</dbReference>
<reference evidence="6 7" key="1">
    <citation type="journal article" date="2007" name="Nature">
        <title>Evolution of genes and genomes on the Drosophila phylogeny.</title>
        <authorList>
            <consortium name="Drosophila 12 Genomes Consortium"/>
            <person name="Clark A.G."/>
            <person name="Eisen M.B."/>
            <person name="Smith D.R."/>
            <person name="Bergman C.M."/>
            <person name="Oliver B."/>
            <person name="Markow T.A."/>
            <person name="Kaufman T.C."/>
            <person name="Kellis M."/>
            <person name="Gelbart W."/>
            <person name="Iyer V.N."/>
            <person name="Pollard D.A."/>
            <person name="Sackton T.B."/>
            <person name="Larracuente A.M."/>
            <person name="Singh N.D."/>
            <person name="Abad J.P."/>
            <person name="Abt D.N."/>
            <person name="Adryan B."/>
            <person name="Aguade M."/>
            <person name="Akashi H."/>
            <person name="Anderson W.W."/>
            <person name="Aquadro C.F."/>
            <person name="Ardell D.H."/>
            <person name="Arguello R."/>
            <person name="Artieri C.G."/>
            <person name="Barbash D.A."/>
            <person name="Barker D."/>
            <person name="Barsanti P."/>
            <person name="Batterham P."/>
            <person name="Batzoglou S."/>
            <person name="Begun D."/>
            <person name="Bhutkar A."/>
            <person name="Blanco E."/>
            <person name="Bosak S.A."/>
            <person name="Bradley R.K."/>
            <person name="Brand A.D."/>
            <person name="Brent M.R."/>
            <person name="Brooks A.N."/>
            <person name="Brown R.H."/>
            <person name="Butlin R.K."/>
            <person name="Caggese C."/>
            <person name="Calvi B.R."/>
            <person name="Bernardo de Carvalho A."/>
            <person name="Caspi A."/>
            <person name="Castrezana S."/>
            <person name="Celniker S.E."/>
            <person name="Chang J.L."/>
            <person name="Chapple C."/>
            <person name="Chatterji S."/>
            <person name="Chinwalla A."/>
            <person name="Civetta A."/>
            <person name="Clifton S.W."/>
            <person name="Comeron J.M."/>
            <person name="Costello J.C."/>
            <person name="Coyne J.A."/>
            <person name="Daub J."/>
            <person name="David R.G."/>
            <person name="Delcher A.L."/>
            <person name="Delehaunty K."/>
            <person name="Do C.B."/>
            <person name="Ebling H."/>
            <person name="Edwards K."/>
            <person name="Eickbush T."/>
            <person name="Evans J.D."/>
            <person name="Filipski A."/>
            <person name="Findeiss S."/>
            <person name="Freyhult E."/>
            <person name="Fulton L."/>
            <person name="Fulton R."/>
            <person name="Garcia A.C."/>
            <person name="Gardiner A."/>
            <person name="Garfield D.A."/>
            <person name="Garvin B.E."/>
            <person name="Gibson G."/>
            <person name="Gilbert D."/>
            <person name="Gnerre S."/>
            <person name="Godfrey J."/>
            <person name="Good R."/>
            <person name="Gotea V."/>
            <person name="Gravely B."/>
            <person name="Greenberg A.J."/>
            <person name="Griffiths-Jones S."/>
            <person name="Gross S."/>
            <person name="Guigo R."/>
            <person name="Gustafson E.A."/>
            <person name="Haerty W."/>
            <person name="Hahn M.W."/>
            <person name="Halligan D.L."/>
            <person name="Halpern A.L."/>
            <person name="Halter G.M."/>
            <person name="Han M.V."/>
            <person name="Heger A."/>
            <person name="Hillier L."/>
            <person name="Hinrichs A.S."/>
            <person name="Holmes I."/>
            <person name="Hoskins R.A."/>
            <person name="Hubisz M.J."/>
            <person name="Hultmark D."/>
            <person name="Huntley M.A."/>
            <person name="Jaffe D.B."/>
            <person name="Jagadeeshan S."/>
            <person name="Jeck W.R."/>
            <person name="Johnson J."/>
            <person name="Jones C.D."/>
            <person name="Jordan W.C."/>
            <person name="Karpen G.H."/>
            <person name="Kataoka E."/>
            <person name="Keightley P.D."/>
            <person name="Kheradpour P."/>
            <person name="Kirkness E.F."/>
            <person name="Koerich L.B."/>
            <person name="Kristiansen K."/>
            <person name="Kudrna D."/>
            <person name="Kulathinal R.J."/>
            <person name="Kumar S."/>
            <person name="Kwok R."/>
            <person name="Lander E."/>
            <person name="Langley C.H."/>
            <person name="Lapoint R."/>
            <person name="Lazzaro B.P."/>
            <person name="Lee S.J."/>
            <person name="Levesque L."/>
            <person name="Li R."/>
            <person name="Lin C.F."/>
            <person name="Lin M.F."/>
            <person name="Lindblad-Toh K."/>
            <person name="Llopart A."/>
            <person name="Long M."/>
            <person name="Low L."/>
            <person name="Lozovsky E."/>
            <person name="Lu J."/>
            <person name="Luo M."/>
            <person name="Machado C.A."/>
            <person name="Makalowski W."/>
            <person name="Marzo M."/>
            <person name="Matsuda M."/>
            <person name="Matzkin L."/>
            <person name="McAllister B."/>
            <person name="McBride C.S."/>
            <person name="McKernan B."/>
            <person name="McKernan K."/>
            <person name="Mendez-Lago M."/>
            <person name="Minx P."/>
            <person name="Mollenhauer M.U."/>
            <person name="Montooth K."/>
            <person name="Mount S.M."/>
            <person name="Mu X."/>
            <person name="Myers E."/>
            <person name="Negre B."/>
            <person name="Newfeld S."/>
            <person name="Nielsen R."/>
            <person name="Noor M.A."/>
            <person name="O'Grady P."/>
            <person name="Pachter L."/>
            <person name="Papaceit M."/>
            <person name="Parisi M.J."/>
            <person name="Parisi M."/>
            <person name="Parts L."/>
            <person name="Pedersen J.S."/>
            <person name="Pesole G."/>
            <person name="Phillippy A.M."/>
            <person name="Ponting C.P."/>
            <person name="Pop M."/>
            <person name="Porcelli D."/>
            <person name="Powell J.R."/>
            <person name="Prohaska S."/>
            <person name="Pruitt K."/>
            <person name="Puig M."/>
            <person name="Quesneville H."/>
            <person name="Ram K.R."/>
            <person name="Rand D."/>
            <person name="Rasmussen M.D."/>
            <person name="Reed L.K."/>
            <person name="Reenan R."/>
            <person name="Reily A."/>
            <person name="Remington K.A."/>
            <person name="Rieger T.T."/>
            <person name="Ritchie M.G."/>
            <person name="Robin C."/>
            <person name="Rogers Y.H."/>
            <person name="Rohde C."/>
            <person name="Rozas J."/>
            <person name="Rubenfield M.J."/>
            <person name="Ruiz A."/>
            <person name="Russo S."/>
            <person name="Salzberg S.L."/>
            <person name="Sanchez-Gracia A."/>
            <person name="Saranga D.J."/>
            <person name="Sato H."/>
            <person name="Schaeffer S.W."/>
            <person name="Schatz M.C."/>
            <person name="Schlenke T."/>
            <person name="Schwartz R."/>
            <person name="Segarra C."/>
            <person name="Singh R.S."/>
            <person name="Sirot L."/>
            <person name="Sirota M."/>
            <person name="Sisneros N.B."/>
            <person name="Smith C.D."/>
            <person name="Smith T.F."/>
            <person name="Spieth J."/>
            <person name="Stage D.E."/>
            <person name="Stark A."/>
            <person name="Stephan W."/>
            <person name="Strausberg R.L."/>
            <person name="Strempel S."/>
            <person name="Sturgill D."/>
            <person name="Sutton G."/>
            <person name="Sutton G.G."/>
            <person name="Tao W."/>
            <person name="Teichmann S."/>
            <person name="Tobari Y.N."/>
            <person name="Tomimura Y."/>
            <person name="Tsolas J.M."/>
            <person name="Valente V.L."/>
            <person name="Venter E."/>
            <person name="Venter J.C."/>
            <person name="Vicario S."/>
            <person name="Vieira F.G."/>
            <person name="Vilella A.J."/>
            <person name="Villasante A."/>
            <person name="Walenz B."/>
            <person name="Wang J."/>
            <person name="Wasserman M."/>
            <person name="Watts T."/>
            <person name="Wilson D."/>
            <person name="Wilson R.K."/>
            <person name="Wing R.A."/>
            <person name="Wolfner M.F."/>
            <person name="Wong A."/>
            <person name="Wong G.K."/>
            <person name="Wu C.I."/>
            <person name="Wu G."/>
            <person name="Yamamoto D."/>
            <person name="Yang H.P."/>
            <person name="Yang S.P."/>
            <person name="Yorke J.A."/>
            <person name="Yoshida K."/>
            <person name="Zdobnov E."/>
            <person name="Zhang P."/>
            <person name="Zhang Y."/>
            <person name="Zimin A.V."/>
            <person name="Baldwin J."/>
            <person name="Abdouelleil A."/>
            <person name="Abdulkadir J."/>
            <person name="Abebe A."/>
            <person name="Abera B."/>
            <person name="Abreu J."/>
            <person name="Acer S.C."/>
            <person name="Aftuck L."/>
            <person name="Alexander A."/>
            <person name="An P."/>
            <person name="Anderson E."/>
            <person name="Anderson S."/>
            <person name="Arachi H."/>
            <person name="Azer M."/>
            <person name="Bachantsang P."/>
            <person name="Barry A."/>
            <person name="Bayul T."/>
            <person name="Berlin A."/>
            <person name="Bessette D."/>
            <person name="Bloom T."/>
            <person name="Blye J."/>
            <person name="Boguslavskiy L."/>
            <person name="Bonnet C."/>
            <person name="Boukhgalter B."/>
            <person name="Bourzgui I."/>
            <person name="Brown A."/>
            <person name="Cahill P."/>
            <person name="Channer S."/>
            <person name="Cheshatsang Y."/>
            <person name="Chuda L."/>
            <person name="Citroen M."/>
            <person name="Collymore A."/>
            <person name="Cooke P."/>
            <person name="Costello M."/>
            <person name="D'Aco K."/>
            <person name="Daza R."/>
            <person name="De Haan G."/>
            <person name="DeGray S."/>
            <person name="DeMaso C."/>
            <person name="Dhargay N."/>
            <person name="Dooley K."/>
            <person name="Dooley E."/>
            <person name="Doricent M."/>
            <person name="Dorje P."/>
            <person name="Dorjee K."/>
            <person name="Dupes A."/>
            <person name="Elong R."/>
            <person name="Falk J."/>
            <person name="Farina A."/>
            <person name="Faro S."/>
            <person name="Ferguson D."/>
            <person name="Fisher S."/>
            <person name="Foley C.D."/>
            <person name="Franke A."/>
            <person name="Friedrich D."/>
            <person name="Gadbois L."/>
            <person name="Gearin G."/>
            <person name="Gearin C.R."/>
            <person name="Giannoukos G."/>
            <person name="Goode T."/>
            <person name="Graham J."/>
            <person name="Grandbois E."/>
            <person name="Grewal S."/>
            <person name="Gyaltsen K."/>
            <person name="Hafez N."/>
            <person name="Hagos B."/>
            <person name="Hall J."/>
            <person name="Henson C."/>
            <person name="Hollinger A."/>
            <person name="Honan T."/>
            <person name="Huard M.D."/>
            <person name="Hughes L."/>
            <person name="Hurhula B."/>
            <person name="Husby M.E."/>
            <person name="Kamat A."/>
            <person name="Kanga B."/>
            <person name="Kashin S."/>
            <person name="Khazanovich D."/>
            <person name="Kisner P."/>
            <person name="Lance K."/>
            <person name="Lara M."/>
            <person name="Lee W."/>
            <person name="Lennon N."/>
            <person name="Letendre F."/>
            <person name="LeVine R."/>
            <person name="Lipovsky A."/>
            <person name="Liu X."/>
            <person name="Liu J."/>
            <person name="Liu S."/>
            <person name="Lokyitsang T."/>
            <person name="Lokyitsang Y."/>
            <person name="Lubonja R."/>
            <person name="Lui A."/>
            <person name="MacDonald P."/>
            <person name="Magnisalis V."/>
            <person name="Maru K."/>
            <person name="Matthews C."/>
            <person name="McCusker W."/>
            <person name="McDonough S."/>
            <person name="Mehta T."/>
            <person name="Meldrim J."/>
            <person name="Meneus L."/>
            <person name="Mihai O."/>
            <person name="Mihalev A."/>
            <person name="Mihova T."/>
            <person name="Mittelman R."/>
            <person name="Mlenga V."/>
            <person name="Montmayeur A."/>
            <person name="Mulrain L."/>
            <person name="Navidi A."/>
            <person name="Naylor J."/>
            <person name="Negash T."/>
            <person name="Nguyen T."/>
            <person name="Nguyen N."/>
            <person name="Nicol R."/>
            <person name="Norbu C."/>
            <person name="Norbu N."/>
            <person name="Novod N."/>
            <person name="O'Neill B."/>
            <person name="Osman S."/>
            <person name="Markiewicz E."/>
            <person name="Oyono O.L."/>
            <person name="Patti C."/>
            <person name="Phunkhang P."/>
            <person name="Pierre F."/>
            <person name="Priest M."/>
            <person name="Raghuraman S."/>
            <person name="Rege F."/>
            <person name="Reyes R."/>
            <person name="Rise C."/>
            <person name="Rogov P."/>
            <person name="Ross K."/>
            <person name="Ryan E."/>
            <person name="Settipalli S."/>
            <person name="Shea T."/>
            <person name="Sherpa N."/>
            <person name="Shi L."/>
            <person name="Shih D."/>
            <person name="Sparrow T."/>
            <person name="Spaulding J."/>
            <person name="Stalker J."/>
            <person name="Stange-Thomann N."/>
            <person name="Stavropoulos S."/>
            <person name="Stone C."/>
            <person name="Strader C."/>
            <person name="Tesfaye S."/>
            <person name="Thomson T."/>
            <person name="Thoulutsang Y."/>
            <person name="Thoulutsang D."/>
            <person name="Topham K."/>
            <person name="Topping I."/>
            <person name="Tsamla T."/>
            <person name="Vassiliev H."/>
            <person name="Vo A."/>
            <person name="Wangchuk T."/>
            <person name="Wangdi T."/>
            <person name="Weiand M."/>
            <person name="Wilkinson J."/>
            <person name="Wilson A."/>
            <person name="Yadav S."/>
            <person name="Young G."/>
            <person name="Yu Q."/>
            <person name="Zembek L."/>
            <person name="Zhong D."/>
            <person name="Zimmer A."/>
            <person name="Zwirko Z."/>
            <person name="Jaffe D.B."/>
            <person name="Alvarez P."/>
            <person name="Brockman W."/>
            <person name="Butler J."/>
            <person name="Chin C."/>
            <person name="Gnerre S."/>
            <person name="Grabherr M."/>
            <person name="Kleber M."/>
            <person name="Mauceli E."/>
            <person name="MacCallum I."/>
        </authorList>
    </citation>
    <scope>NUCLEOTIDE SEQUENCE [LARGE SCALE GENOMIC DNA]</scope>
    <source>
        <strain evidence="7">Tai18E2 / Tucson 14021-0261.01</strain>
    </source>
</reference>
<evidence type="ECO:0000256" key="4">
    <source>
        <dbReference type="SAM" id="SignalP"/>
    </source>
</evidence>
<dbReference type="SUPFAM" id="SSF50494">
    <property type="entry name" value="Trypsin-like serine proteases"/>
    <property type="match status" value="1"/>
</dbReference>
<keyword evidence="4" id="KW-0732">Signal</keyword>
<dbReference type="InterPro" id="IPR001254">
    <property type="entry name" value="Trypsin_dom"/>
</dbReference>